<sequence>MNRQLQQFIQIATCRNLSQAARHLGVTQPTLTHNMRRLEERLGVILYQRNSSGITLTEAGLCLLEQAREIEALYQQTHQRLQRIRDRQHHALRIGTGHAWWHGLLLPVVSRYCDAHPAASLNIQVGNHLRLLDLLAHHEIDLFIGHEIHGLAEQSQLHFEPLLQAEDALFVRAGHPLSHTLCSKQDLARYPTLLVTPDEHRFIRLVHDLSTKQAEKQRMGIDDKFIHTTNSMMVAMDLLRGSNMIMPFPRQMGEYLGRQGLLPLRMSEEYNRGIIGVYYRQGEEWTTMLRLLQQEAARHRQG</sequence>
<dbReference type="InterPro" id="IPR036388">
    <property type="entry name" value="WH-like_DNA-bd_sf"/>
</dbReference>
<dbReference type="InterPro" id="IPR000847">
    <property type="entry name" value="LysR_HTH_N"/>
</dbReference>
<dbReference type="Gene3D" id="1.10.10.10">
    <property type="entry name" value="Winged helix-like DNA-binding domain superfamily/Winged helix DNA-binding domain"/>
    <property type="match status" value="1"/>
</dbReference>
<proteinExistence type="inferred from homology"/>
<organism evidence="6 7">
    <name type="scientific">Aeromonas schubertii</name>
    <dbReference type="NCBI Taxonomy" id="652"/>
    <lineage>
        <taxon>Bacteria</taxon>
        <taxon>Pseudomonadati</taxon>
        <taxon>Pseudomonadota</taxon>
        <taxon>Gammaproteobacteria</taxon>
        <taxon>Aeromonadales</taxon>
        <taxon>Aeromonadaceae</taxon>
        <taxon>Aeromonas</taxon>
    </lineage>
</organism>
<dbReference type="InterPro" id="IPR036390">
    <property type="entry name" value="WH_DNA-bd_sf"/>
</dbReference>
<gene>
    <name evidence="6" type="ORF">LA374_11710</name>
</gene>
<accession>A0ABS7VBV9</accession>
<dbReference type="EMBL" id="JAIRBT010000014">
    <property type="protein sequence ID" value="MBZ6066863.1"/>
    <property type="molecule type" value="Genomic_DNA"/>
</dbReference>
<dbReference type="Pfam" id="PF03466">
    <property type="entry name" value="LysR_substrate"/>
    <property type="match status" value="1"/>
</dbReference>
<reference evidence="6 7" key="1">
    <citation type="submission" date="2021-09" db="EMBL/GenBank/DDBJ databases">
        <title>Aeromonas schubertii isolated from Asian sea bass.</title>
        <authorList>
            <person name="Pinpimai K."/>
        </authorList>
    </citation>
    <scope>NUCLEOTIDE SEQUENCE [LARGE SCALE GENOMIC DNA]</scope>
    <source>
        <strain evidence="6 7">CHULA2021a</strain>
    </source>
</reference>
<dbReference type="SUPFAM" id="SSF53850">
    <property type="entry name" value="Periplasmic binding protein-like II"/>
    <property type="match status" value="1"/>
</dbReference>
<dbReference type="InterPro" id="IPR005119">
    <property type="entry name" value="LysR_subst-bd"/>
</dbReference>
<name>A0ABS7VBV9_9GAMM</name>
<keyword evidence="7" id="KW-1185">Reference proteome</keyword>
<dbReference type="PRINTS" id="PR00039">
    <property type="entry name" value="HTHLYSR"/>
</dbReference>
<comment type="similarity">
    <text evidence="1">Belongs to the LysR transcriptional regulatory family.</text>
</comment>
<keyword evidence="2" id="KW-0805">Transcription regulation</keyword>
<comment type="caution">
    <text evidence="6">The sequence shown here is derived from an EMBL/GenBank/DDBJ whole genome shotgun (WGS) entry which is preliminary data.</text>
</comment>
<evidence type="ECO:0000256" key="3">
    <source>
        <dbReference type="ARBA" id="ARBA00023125"/>
    </source>
</evidence>
<evidence type="ECO:0000256" key="1">
    <source>
        <dbReference type="ARBA" id="ARBA00009437"/>
    </source>
</evidence>
<keyword evidence="4" id="KW-0804">Transcription</keyword>
<dbReference type="PANTHER" id="PTHR30419:SF8">
    <property type="entry name" value="NITROGEN ASSIMILATION TRANSCRIPTIONAL ACTIVATOR-RELATED"/>
    <property type="match status" value="1"/>
</dbReference>
<dbReference type="PANTHER" id="PTHR30419">
    <property type="entry name" value="HTH-TYPE TRANSCRIPTIONAL REGULATOR YBHD"/>
    <property type="match status" value="1"/>
</dbReference>
<evidence type="ECO:0000259" key="5">
    <source>
        <dbReference type="PROSITE" id="PS50931"/>
    </source>
</evidence>
<keyword evidence="3" id="KW-0238">DNA-binding</keyword>
<evidence type="ECO:0000313" key="7">
    <source>
        <dbReference type="Proteomes" id="UP000774958"/>
    </source>
</evidence>
<evidence type="ECO:0000313" key="6">
    <source>
        <dbReference type="EMBL" id="MBZ6066863.1"/>
    </source>
</evidence>
<protein>
    <submittedName>
        <fullName evidence="6">LysR family transcriptional regulator</fullName>
    </submittedName>
</protein>
<dbReference type="InterPro" id="IPR050950">
    <property type="entry name" value="HTH-type_LysR_regulators"/>
</dbReference>
<dbReference type="SUPFAM" id="SSF46785">
    <property type="entry name" value="Winged helix' DNA-binding domain"/>
    <property type="match status" value="1"/>
</dbReference>
<dbReference type="Gene3D" id="3.40.190.290">
    <property type="match status" value="1"/>
</dbReference>
<dbReference type="PROSITE" id="PS50931">
    <property type="entry name" value="HTH_LYSR"/>
    <property type="match status" value="1"/>
</dbReference>
<dbReference type="Proteomes" id="UP000774958">
    <property type="component" value="Unassembled WGS sequence"/>
</dbReference>
<evidence type="ECO:0000256" key="2">
    <source>
        <dbReference type="ARBA" id="ARBA00023015"/>
    </source>
</evidence>
<evidence type="ECO:0000256" key="4">
    <source>
        <dbReference type="ARBA" id="ARBA00023163"/>
    </source>
</evidence>
<feature type="domain" description="HTH lysR-type" evidence="5">
    <location>
        <begin position="1"/>
        <end position="57"/>
    </location>
</feature>
<dbReference type="Pfam" id="PF00126">
    <property type="entry name" value="HTH_1"/>
    <property type="match status" value="1"/>
</dbReference>